<dbReference type="EMBL" id="JADGJQ010000013">
    <property type="protein sequence ID" value="KAJ3181199.1"/>
    <property type="molecule type" value="Genomic_DNA"/>
</dbReference>
<evidence type="ECO:0000256" key="6">
    <source>
        <dbReference type="ARBA" id="ARBA00023015"/>
    </source>
</evidence>
<dbReference type="CDD" id="cd09991">
    <property type="entry name" value="HDAC_classI"/>
    <property type="match status" value="1"/>
</dbReference>
<evidence type="ECO:0000256" key="4">
    <source>
        <dbReference type="ARBA" id="ARBA00022801"/>
    </source>
</evidence>
<evidence type="ECO:0000256" key="7">
    <source>
        <dbReference type="ARBA" id="ARBA00023163"/>
    </source>
</evidence>
<evidence type="ECO:0000256" key="1">
    <source>
        <dbReference type="ARBA" id="ARBA00004123"/>
    </source>
</evidence>
<dbReference type="GO" id="GO:0031507">
    <property type="term" value="P:heterochromatin formation"/>
    <property type="evidence" value="ECO:0007669"/>
    <property type="project" value="TreeGrafter"/>
</dbReference>
<feature type="compositionally biased region" description="Polar residues" evidence="10">
    <location>
        <begin position="479"/>
        <end position="491"/>
    </location>
</feature>
<feature type="compositionally biased region" description="Basic and acidic residues" evidence="10">
    <location>
        <begin position="618"/>
        <end position="632"/>
    </location>
</feature>
<evidence type="ECO:0000313" key="13">
    <source>
        <dbReference type="Proteomes" id="UP001212152"/>
    </source>
</evidence>
<comment type="subcellular location">
    <subcellularLocation>
        <location evidence="1">Nucleus</location>
    </subcellularLocation>
</comment>
<feature type="domain" description="Histone deacetylase" evidence="11">
    <location>
        <begin position="33"/>
        <end position="325"/>
    </location>
</feature>
<sequence length="653" mass="72183">MDFGNKRPTQEWKGKVSYQYHPDIGHYHYGEKHYMKPARVKMAHSLVTGYGLQKKMEISTPTPATFKEMAKFHSDDYLDFLRRVTPEDTEDIIKYQARFNVGEFCPDCPVFEGLYEFCSISAGGSIAGAKKLNTGQADIAINWGGGLHHAKRGEASGFCYVNDIVLSILELLKYHQRVLYIDTDVHHGDGVEEAFYTNDRVMAVSFHKFGEFFPGTGALNDIGIGKGKHYSINVPLNDGIDDQSYEKLFRSVISYVMEWYRPGAVVLQLGADSLVGDRLGAFNLSMKGHAQSVEYMKTFNVPLILLGGGGYTVRNVARAWCYETTLAVGVEVSEDLPYHEYYEYYTPEYRLDIPASNMENLNTRDYLEKIEIAVRENLRHVAHAPSVQMHNVPFDEWSSEDDEDNKDERITQIMSDKYRIPDNALSDSEDDGVGQRRDRQSFRNAKHKEQRERERLRAAANSNGQGSPAPRRRGEKPSAGTSQNGASSGNKNIGPKASLNGQSAAGGEPDLDADEGASSMQLDDDDLANMADAEPDGEEDEGVPLDAMDVDMDPAAAVRMPKRPSLSLGGYVGMTGGVLTQSVPPPQPTLSRASTTEFAEGRDNEDLSSAYSQDFLPGEDRDADVNGERDDSVAGPEDEDDEAPAGGVRPMSP</sequence>
<evidence type="ECO:0000313" key="12">
    <source>
        <dbReference type="EMBL" id="KAJ3181199.1"/>
    </source>
</evidence>
<dbReference type="InterPro" id="IPR023801">
    <property type="entry name" value="His_deacetylse_dom"/>
</dbReference>
<protein>
    <recommendedName>
        <fullName evidence="2">histone deacetylase</fullName>
        <ecNumber evidence="2">3.5.1.98</ecNumber>
    </recommendedName>
</protein>
<dbReference type="GO" id="GO:0032221">
    <property type="term" value="C:Rpd3S complex"/>
    <property type="evidence" value="ECO:0007669"/>
    <property type="project" value="UniProtKB-ARBA"/>
</dbReference>
<reference evidence="12" key="1">
    <citation type="submission" date="2020-05" db="EMBL/GenBank/DDBJ databases">
        <title>Phylogenomic resolution of chytrid fungi.</title>
        <authorList>
            <person name="Stajich J.E."/>
            <person name="Amses K."/>
            <person name="Simmons R."/>
            <person name="Seto K."/>
            <person name="Myers J."/>
            <person name="Bonds A."/>
            <person name="Quandt C.A."/>
            <person name="Barry K."/>
            <person name="Liu P."/>
            <person name="Grigoriev I."/>
            <person name="Longcore J.E."/>
            <person name="James T.Y."/>
        </authorList>
    </citation>
    <scope>NUCLEOTIDE SEQUENCE</scope>
    <source>
        <strain evidence="12">JEL0379</strain>
    </source>
</reference>
<feature type="compositionally biased region" description="Acidic residues" evidence="10">
    <location>
        <begin position="522"/>
        <end position="552"/>
    </location>
</feature>
<proteinExistence type="inferred from homology"/>
<dbReference type="InterPro" id="IPR023696">
    <property type="entry name" value="Ureohydrolase_dom_sf"/>
</dbReference>
<dbReference type="PRINTS" id="PR01271">
    <property type="entry name" value="HISDACETLASE"/>
</dbReference>
<feature type="region of interest" description="Disordered" evidence="10">
    <location>
        <begin position="413"/>
        <end position="556"/>
    </location>
</feature>
<dbReference type="AlphaFoldDB" id="A0AAD5TSJ0"/>
<feature type="compositionally biased region" description="Basic and acidic residues" evidence="10">
    <location>
        <begin position="433"/>
        <end position="457"/>
    </location>
</feature>
<keyword evidence="6" id="KW-0805">Transcription regulation</keyword>
<comment type="caution">
    <text evidence="12">The sequence shown here is derived from an EMBL/GenBank/DDBJ whole genome shotgun (WGS) entry which is preliminary data.</text>
</comment>
<organism evidence="12 13">
    <name type="scientific">Geranomyces variabilis</name>
    <dbReference type="NCBI Taxonomy" id="109894"/>
    <lineage>
        <taxon>Eukaryota</taxon>
        <taxon>Fungi</taxon>
        <taxon>Fungi incertae sedis</taxon>
        <taxon>Chytridiomycota</taxon>
        <taxon>Chytridiomycota incertae sedis</taxon>
        <taxon>Chytridiomycetes</taxon>
        <taxon>Spizellomycetales</taxon>
        <taxon>Powellomycetaceae</taxon>
        <taxon>Geranomyces</taxon>
    </lineage>
</organism>
<keyword evidence="13" id="KW-1185">Reference proteome</keyword>
<keyword evidence="7" id="KW-0804">Transcription</keyword>
<dbReference type="GO" id="GO:0070210">
    <property type="term" value="C:Rpd3L-Expanded complex"/>
    <property type="evidence" value="ECO:0007669"/>
    <property type="project" value="TreeGrafter"/>
</dbReference>
<dbReference type="InterPro" id="IPR003084">
    <property type="entry name" value="HDAC_I/II"/>
</dbReference>
<keyword evidence="5" id="KW-0156">Chromatin regulator</keyword>
<dbReference type="SUPFAM" id="SSF52768">
    <property type="entry name" value="Arginase/deacetylase"/>
    <property type="match status" value="1"/>
</dbReference>
<dbReference type="Gene3D" id="3.40.800.20">
    <property type="entry name" value="Histone deacetylase domain"/>
    <property type="match status" value="1"/>
</dbReference>
<name>A0AAD5TSJ0_9FUNG</name>
<gene>
    <name evidence="12" type="primary">HDAC2</name>
    <name evidence="12" type="ORF">HDU87_001328</name>
</gene>
<evidence type="ECO:0000256" key="5">
    <source>
        <dbReference type="ARBA" id="ARBA00022853"/>
    </source>
</evidence>
<evidence type="ECO:0000259" key="11">
    <source>
        <dbReference type="Pfam" id="PF00850"/>
    </source>
</evidence>
<dbReference type="FunFam" id="3.40.800.20:FF:000001">
    <property type="entry name" value="Histone deacetylase"/>
    <property type="match status" value="1"/>
</dbReference>
<evidence type="ECO:0000256" key="3">
    <source>
        <dbReference type="ARBA" id="ARBA00022491"/>
    </source>
</evidence>
<evidence type="ECO:0000256" key="8">
    <source>
        <dbReference type="ARBA" id="ARBA00023242"/>
    </source>
</evidence>
<dbReference type="InterPro" id="IPR000286">
    <property type="entry name" value="HDACs"/>
</dbReference>
<dbReference type="PANTHER" id="PTHR10625:SF10">
    <property type="entry name" value="HISTONE DEACETYLASE HDAC1"/>
    <property type="match status" value="1"/>
</dbReference>
<comment type="similarity">
    <text evidence="9">Belongs to the histone deacetylase family. HD Type 1 subfamily.</text>
</comment>
<dbReference type="Pfam" id="PF00850">
    <property type="entry name" value="Hist_deacetyl"/>
    <property type="match status" value="1"/>
</dbReference>
<evidence type="ECO:0000256" key="10">
    <source>
        <dbReference type="SAM" id="MobiDB-lite"/>
    </source>
</evidence>
<dbReference type="GO" id="GO:0141221">
    <property type="term" value="F:histone deacetylase activity, hydrolytic mechanism"/>
    <property type="evidence" value="ECO:0007669"/>
    <property type="project" value="UniProtKB-EC"/>
</dbReference>
<dbReference type="Proteomes" id="UP001212152">
    <property type="component" value="Unassembled WGS sequence"/>
</dbReference>
<accession>A0AAD5TSJ0</accession>
<feature type="region of interest" description="Disordered" evidence="10">
    <location>
        <begin position="573"/>
        <end position="653"/>
    </location>
</feature>
<evidence type="ECO:0000256" key="9">
    <source>
        <dbReference type="ARBA" id="ARBA00061569"/>
    </source>
</evidence>
<keyword evidence="3" id="KW-0678">Repressor</keyword>
<keyword evidence="8" id="KW-0539">Nucleus</keyword>
<dbReference type="EC" id="3.5.1.98" evidence="2"/>
<dbReference type="InterPro" id="IPR037138">
    <property type="entry name" value="His_deacetylse_dom_sf"/>
</dbReference>
<dbReference type="PANTHER" id="PTHR10625">
    <property type="entry name" value="HISTONE DEACETYLASE HDAC1-RELATED"/>
    <property type="match status" value="1"/>
</dbReference>
<dbReference type="PRINTS" id="PR01270">
    <property type="entry name" value="HDASUPER"/>
</dbReference>
<evidence type="ECO:0000256" key="2">
    <source>
        <dbReference type="ARBA" id="ARBA00012111"/>
    </source>
</evidence>
<keyword evidence="4" id="KW-0378">Hydrolase</keyword>